<feature type="chain" id="PRO_5026287410" description="GH18 domain-containing protein" evidence="1">
    <location>
        <begin position="26"/>
        <end position="429"/>
    </location>
</feature>
<dbReference type="AlphaFoldDB" id="A0A6G0JYM1"/>
<gene>
    <name evidence="2" type="ORF">PF010_g25783</name>
</gene>
<name>A0A6G0JYM1_9STRA</name>
<accession>A0A6G0JYM1</accession>
<organism evidence="2 3">
    <name type="scientific">Phytophthora fragariae</name>
    <dbReference type="NCBI Taxonomy" id="53985"/>
    <lineage>
        <taxon>Eukaryota</taxon>
        <taxon>Sar</taxon>
        <taxon>Stramenopiles</taxon>
        <taxon>Oomycota</taxon>
        <taxon>Peronosporomycetes</taxon>
        <taxon>Peronosporales</taxon>
        <taxon>Peronosporaceae</taxon>
        <taxon>Phytophthora</taxon>
    </lineage>
</organism>
<evidence type="ECO:0000256" key="1">
    <source>
        <dbReference type="SAM" id="SignalP"/>
    </source>
</evidence>
<protein>
    <recommendedName>
        <fullName evidence="4">GH18 domain-containing protein</fullName>
    </recommendedName>
</protein>
<evidence type="ECO:0000313" key="2">
    <source>
        <dbReference type="EMBL" id="KAE9071662.1"/>
    </source>
</evidence>
<keyword evidence="1" id="KW-0732">Signal</keyword>
<dbReference type="EMBL" id="QXFX01003040">
    <property type="protein sequence ID" value="KAE9071662.1"/>
    <property type="molecule type" value="Genomic_DNA"/>
</dbReference>
<dbReference type="Proteomes" id="UP000488956">
    <property type="component" value="Unassembled WGS sequence"/>
</dbReference>
<sequence>MKTTFHLAFALVVFTAATSFDAATAAWGSCSGCLWTYTGSSTCCMNPAKAECDAWGAGYDWCGAGGSTPTQAPATATSTVKPTTAPSTSCSSCKGCLQTYAGGTQCLTTAAKVECDAWGSGYTWCSSTTTITTAPSAPSFAFGPYTLVAAGLPLASTMTTLGLNVVTLAFANGECGSENWGAGTTISNVVSIINTLVAAKKKYIISTGGENGVFTCSSDANFLKFIKTYQSAYLIGIDFDIETSQTRAQVDDLVSCTKNAQATYPNLRYSFTVSSFAKSTGGDPFPPLGGQVLNSIKVSGLTNYLINPMTMCYTELSQCVVSGGTCDMGASANQVAKNLHDYYSIPYSKIEVTPMIGGNCFPKAQGYIFTLNDVATVSNFAKANGLAGVHFWSLERDNDCPPGPANWKCNTYGRAGLYGFTKKFLTYIQ</sequence>
<proteinExistence type="predicted"/>
<dbReference type="Gene3D" id="3.20.20.80">
    <property type="entry name" value="Glycosidases"/>
    <property type="match status" value="1"/>
</dbReference>
<evidence type="ECO:0000313" key="3">
    <source>
        <dbReference type="Proteomes" id="UP000488956"/>
    </source>
</evidence>
<dbReference type="InterPro" id="IPR052750">
    <property type="entry name" value="GH18_Chitinase"/>
</dbReference>
<dbReference type="InterPro" id="IPR017853">
    <property type="entry name" value="GH"/>
</dbReference>
<evidence type="ECO:0008006" key="4">
    <source>
        <dbReference type="Google" id="ProtNLM"/>
    </source>
</evidence>
<feature type="signal peptide" evidence="1">
    <location>
        <begin position="1"/>
        <end position="25"/>
    </location>
</feature>
<dbReference type="PANTHER" id="PTHR42976">
    <property type="entry name" value="BIFUNCTIONAL CHITINASE/LYSOZYME-RELATED"/>
    <property type="match status" value="1"/>
</dbReference>
<reference evidence="2 3" key="1">
    <citation type="submission" date="2018-09" db="EMBL/GenBank/DDBJ databases">
        <title>Genomic investigation of the strawberry pathogen Phytophthora fragariae indicates pathogenicity is determined by transcriptional variation in three key races.</title>
        <authorList>
            <person name="Adams T.M."/>
            <person name="Armitage A.D."/>
            <person name="Sobczyk M.K."/>
            <person name="Bates H.J."/>
            <person name="Dunwell J.M."/>
            <person name="Nellist C.F."/>
            <person name="Harrison R.J."/>
        </authorList>
    </citation>
    <scope>NUCLEOTIDE SEQUENCE [LARGE SCALE GENOMIC DNA]</scope>
    <source>
        <strain evidence="2 3">ONT-3</strain>
    </source>
</reference>
<comment type="caution">
    <text evidence="2">The sequence shown here is derived from an EMBL/GenBank/DDBJ whole genome shotgun (WGS) entry which is preliminary data.</text>
</comment>
<dbReference type="SUPFAM" id="SSF51445">
    <property type="entry name" value="(Trans)glycosidases"/>
    <property type="match status" value="1"/>
</dbReference>
<dbReference type="PANTHER" id="PTHR42976:SF1">
    <property type="entry name" value="GH18 DOMAIN-CONTAINING PROTEIN-RELATED"/>
    <property type="match status" value="1"/>
</dbReference>